<dbReference type="Pfam" id="PF11807">
    <property type="entry name" value="UstYa"/>
    <property type="match status" value="1"/>
</dbReference>
<proteinExistence type="inferred from homology"/>
<protein>
    <submittedName>
        <fullName evidence="3">Uncharacterized protein</fullName>
    </submittedName>
</protein>
<evidence type="ECO:0000313" key="3">
    <source>
        <dbReference type="EMBL" id="PNP43220.1"/>
    </source>
</evidence>
<evidence type="ECO:0000256" key="1">
    <source>
        <dbReference type="ARBA" id="ARBA00004685"/>
    </source>
</evidence>
<dbReference type="PANTHER" id="PTHR33365">
    <property type="entry name" value="YALI0B05434P"/>
    <property type="match status" value="1"/>
</dbReference>
<comment type="caution">
    <text evidence="3">The sequence shown here is derived from an EMBL/GenBank/DDBJ whole genome shotgun (WGS) entry which is preliminary data.</text>
</comment>
<reference evidence="3 4" key="1">
    <citation type="submission" date="2017-02" db="EMBL/GenBank/DDBJ databases">
        <title>Genomes of Trichoderma spp. with biocontrol activity.</title>
        <authorList>
            <person name="Gardiner D."/>
            <person name="Kazan K."/>
            <person name="Vos C."/>
            <person name="Harvey P."/>
        </authorList>
    </citation>
    <scope>NUCLEOTIDE SEQUENCE [LARGE SCALE GENOMIC DNA]</scope>
    <source>
        <strain evidence="3 4">Tr1</strain>
    </source>
</reference>
<gene>
    <name evidence="3" type="ORF">THARTR1_11145</name>
</gene>
<dbReference type="AlphaFoldDB" id="A0A2K0TCH3"/>
<dbReference type="PANTHER" id="PTHR33365:SF4">
    <property type="entry name" value="CYCLOCHLOROTINE BIOSYNTHESIS PROTEIN O"/>
    <property type="match status" value="1"/>
</dbReference>
<accession>A0A2K0TCH3</accession>
<dbReference type="InterPro" id="IPR021765">
    <property type="entry name" value="UstYa-like"/>
</dbReference>
<dbReference type="GO" id="GO:0043386">
    <property type="term" value="P:mycotoxin biosynthetic process"/>
    <property type="evidence" value="ECO:0007669"/>
    <property type="project" value="InterPro"/>
</dbReference>
<comment type="pathway">
    <text evidence="1">Mycotoxin biosynthesis.</text>
</comment>
<dbReference type="EMBL" id="MTYI01000363">
    <property type="protein sequence ID" value="PNP43220.1"/>
    <property type="molecule type" value="Genomic_DNA"/>
</dbReference>
<evidence type="ECO:0000256" key="2">
    <source>
        <dbReference type="ARBA" id="ARBA00035112"/>
    </source>
</evidence>
<name>A0A2K0TCH3_TRIHA</name>
<sequence length="82" mass="9115">MEDDQHFMHCFDYIVQAILCSADDALENSVNILDAEGGEEDGINGMGQTHKCRNATMLYDYVLQSVQVPIKPASLGKYSVFL</sequence>
<dbReference type="OrthoDB" id="4883724at2759"/>
<dbReference type="Proteomes" id="UP000236290">
    <property type="component" value="Unassembled WGS sequence"/>
</dbReference>
<comment type="similarity">
    <text evidence="2">Belongs to the ustYa family.</text>
</comment>
<evidence type="ECO:0000313" key="4">
    <source>
        <dbReference type="Proteomes" id="UP000236290"/>
    </source>
</evidence>
<organism evidence="3 4">
    <name type="scientific">Trichoderma harzianum</name>
    <name type="common">Hypocrea lixii</name>
    <dbReference type="NCBI Taxonomy" id="5544"/>
    <lineage>
        <taxon>Eukaryota</taxon>
        <taxon>Fungi</taxon>
        <taxon>Dikarya</taxon>
        <taxon>Ascomycota</taxon>
        <taxon>Pezizomycotina</taxon>
        <taxon>Sordariomycetes</taxon>
        <taxon>Hypocreomycetidae</taxon>
        <taxon>Hypocreales</taxon>
        <taxon>Hypocreaceae</taxon>
        <taxon>Trichoderma</taxon>
    </lineage>
</organism>